<keyword evidence="3 5" id="KW-0347">Helicase</keyword>
<keyword evidence="2 5" id="KW-0378">Hydrolase</keyword>
<dbReference type="GO" id="GO:0003677">
    <property type="term" value="F:DNA binding"/>
    <property type="evidence" value="ECO:0007669"/>
    <property type="project" value="InterPro"/>
</dbReference>
<comment type="caution">
    <text evidence="8">The sequence shown here is derived from an EMBL/GenBank/DDBJ whole genome shotgun (WGS) entry which is preliminary data.</text>
</comment>
<dbReference type="Proteomes" id="UP001056429">
    <property type="component" value="Unassembled WGS sequence"/>
</dbReference>
<keyword evidence="9" id="KW-1185">Reference proteome</keyword>
<evidence type="ECO:0000313" key="9">
    <source>
        <dbReference type="Proteomes" id="UP001056429"/>
    </source>
</evidence>
<dbReference type="EMBL" id="JAGSOJ010000001">
    <property type="protein sequence ID" value="MCM1988391.1"/>
    <property type="molecule type" value="Genomic_DNA"/>
</dbReference>
<dbReference type="PANTHER" id="PTHR11070">
    <property type="entry name" value="UVRD / RECB / PCRA DNA HELICASE FAMILY MEMBER"/>
    <property type="match status" value="1"/>
</dbReference>
<sequence>MKLVEFELEEKHVEEVIQTIKNEILKYVDKRKQFADYLLEYRKKAIEEYKDDEDKIIEYFDHERFIKEEAYKSFDRKLIELTKLKVNPYFGSIEFKEDKYAPEKIYIGRFGLTLEDEYEPVVVDWRAPIASLFYKGKTGRSSFEAPHGKIEADILKRNQYVIKGGDLKGLFTSERDVKDEILQEILCSNTSEKLKDIIMSIQEEQDEIIRLPYNNSSIVDGVAGSGKTTIALHRIAYILYNFRKQLEDKVLIFGPNMIFMDYISNVLPELGETGVPQDTFHEFVRKALNLEKVNSYDLFLNRIFNNDEEFINDYKKKNSEEFKCELDNMMKQLENNLLATEDIIFRDKIVVSKEEINEMFIEYYKSMPLYRRSRKIRRILFNKITSIRNEIFYEIEREYKKELDKLSDSERNIQENNIALNRRMKIEKLIRDVMKAKDELAYLKGENVLKYYNQINNDKDLNHQDLAPILYLELKLNGIKYHGEIKHIVIDEAQDWSNLQLEVIKEYTKCNNFTIVGDCNQSMLPMDKENVLNNFEKILDNGILKFKLNKSYRSTKEIMEYANGLVANSDIVPLVRSGEKVQIEEQVKVENLAHKIEEFFEKCKKRGYETTAVICNSISLSKEVKNMLSKDIEVKLIDSEEVYLTKGNIIIPVCYGKGLEFDAVMMITEESDTPKAQYVMATRALHELTHLKL</sequence>
<evidence type="ECO:0000256" key="6">
    <source>
        <dbReference type="SAM" id="Coils"/>
    </source>
</evidence>
<accession>A0A9J6NV77</accession>
<protein>
    <submittedName>
        <fullName evidence="8">AAA family ATPase</fullName>
    </submittedName>
</protein>
<dbReference type="InterPro" id="IPR027417">
    <property type="entry name" value="P-loop_NTPase"/>
</dbReference>
<keyword evidence="4 5" id="KW-0067">ATP-binding</keyword>
<feature type="binding site" evidence="5">
    <location>
        <begin position="221"/>
        <end position="228"/>
    </location>
    <ligand>
        <name>ATP</name>
        <dbReference type="ChEBI" id="CHEBI:30616"/>
    </ligand>
</feature>
<evidence type="ECO:0000256" key="1">
    <source>
        <dbReference type="ARBA" id="ARBA00022741"/>
    </source>
</evidence>
<keyword evidence="1 5" id="KW-0547">Nucleotide-binding</keyword>
<dbReference type="GO" id="GO:0043138">
    <property type="term" value="F:3'-5' DNA helicase activity"/>
    <property type="evidence" value="ECO:0007669"/>
    <property type="project" value="TreeGrafter"/>
</dbReference>
<name>A0A9J6NV77_9CLOT</name>
<dbReference type="GO" id="GO:0016787">
    <property type="term" value="F:hydrolase activity"/>
    <property type="evidence" value="ECO:0007669"/>
    <property type="project" value="UniProtKB-UniRule"/>
</dbReference>
<dbReference type="InterPro" id="IPR013986">
    <property type="entry name" value="DExx_box_DNA_helicase_dom_sf"/>
</dbReference>
<evidence type="ECO:0000256" key="5">
    <source>
        <dbReference type="PROSITE-ProRule" id="PRU00560"/>
    </source>
</evidence>
<evidence type="ECO:0000256" key="2">
    <source>
        <dbReference type="ARBA" id="ARBA00022801"/>
    </source>
</evidence>
<dbReference type="Gene3D" id="1.10.10.160">
    <property type="match status" value="1"/>
</dbReference>
<dbReference type="SUPFAM" id="SSF52540">
    <property type="entry name" value="P-loop containing nucleoside triphosphate hydrolases"/>
    <property type="match status" value="1"/>
</dbReference>
<reference evidence="8" key="1">
    <citation type="journal article" date="2021" name="mSystems">
        <title>Bacteria and Archaea Synergistically Convert Glycine Betaine to Biogenic Methane in the Formosa Cold Seep of the South China Sea.</title>
        <authorList>
            <person name="Li L."/>
            <person name="Zhang W."/>
            <person name="Zhang S."/>
            <person name="Song L."/>
            <person name="Sun Q."/>
            <person name="Zhang H."/>
            <person name="Xiang H."/>
            <person name="Dong X."/>
        </authorList>
    </citation>
    <scope>NUCLEOTIDE SEQUENCE</scope>
    <source>
        <strain evidence="8">ZWT</strain>
    </source>
</reference>
<dbReference type="InterPro" id="IPR000212">
    <property type="entry name" value="DNA_helicase_UvrD/REP"/>
</dbReference>
<dbReference type="GO" id="GO:0000725">
    <property type="term" value="P:recombinational repair"/>
    <property type="evidence" value="ECO:0007669"/>
    <property type="project" value="TreeGrafter"/>
</dbReference>
<dbReference type="GO" id="GO:0005524">
    <property type="term" value="F:ATP binding"/>
    <property type="evidence" value="ECO:0007669"/>
    <property type="project" value="UniProtKB-UniRule"/>
</dbReference>
<reference evidence="8" key="2">
    <citation type="submission" date="2021-04" db="EMBL/GenBank/DDBJ databases">
        <authorList>
            <person name="Dong X."/>
        </authorList>
    </citation>
    <scope>NUCLEOTIDE SEQUENCE</scope>
    <source>
        <strain evidence="8">ZWT</strain>
    </source>
</reference>
<dbReference type="Pfam" id="PF00580">
    <property type="entry name" value="UvrD-helicase"/>
    <property type="match status" value="1"/>
</dbReference>
<feature type="coiled-coil region" evidence="6">
    <location>
        <begin position="396"/>
        <end position="446"/>
    </location>
</feature>
<dbReference type="Gene3D" id="3.40.50.300">
    <property type="entry name" value="P-loop containing nucleotide triphosphate hydrolases"/>
    <property type="match status" value="3"/>
</dbReference>
<evidence type="ECO:0000256" key="3">
    <source>
        <dbReference type="ARBA" id="ARBA00022806"/>
    </source>
</evidence>
<gene>
    <name evidence="8" type="ORF">KDK92_01455</name>
</gene>
<keyword evidence="6" id="KW-0175">Coiled coil</keyword>
<evidence type="ECO:0000256" key="4">
    <source>
        <dbReference type="ARBA" id="ARBA00022840"/>
    </source>
</evidence>
<proteinExistence type="predicted"/>
<organism evidence="8 9">
    <name type="scientific">Oceanirhabdus seepicola</name>
    <dbReference type="NCBI Taxonomy" id="2828781"/>
    <lineage>
        <taxon>Bacteria</taxon>
        <taxon>Bacillati</taxon>
        <taxon>Bacillota</taxon>
        <taxon>Clostridia</taxon>
        <taxon>Eubacteriales</taxon>
        <taxon>Clostridiaceae</taxon>
        <taxon>Oceanirhabdus</taxon>
    </lineage>
</organism>
<dbReference type="InterPro" id="IPR014016">
    <property type="entry name" value="UvrD-like_ATP-bd"/>
</dbReference>
<dbReference type="PROSITE" id="PS51198">
    <property type="entry name" value="UVRD_HELICASE_ATP_BIND"/>
    <property type="match status" value="1"/>
</dbReference>
<evidence type="ECO:0000313" key="8">
    <source>
        <dbReference type="EMBL" id="MCM1988391.1"/>
    </source>
</evidence>
<evidence type="ECO:0000259" key="7">
    <source>
        <dbReference type="PROSITE" id="PS51198"/>
    </source>
</evidence>
<dbReference type="PANTHER" id="PTHR11070:SF17">
    <property type="entry name" value="DNA HELICASE IV"/>
    <property type="match status" value="1"/>
</dbReference>
<feature type="domain" description="UvrD-like helicase ATP-binding" evidence="7">
    <location>
        <begin position="200"/>
        <end position="555"/>
    </location>
</feature>
<dbReference type="AlphaFoldDB" id="A0A9J6NV77"/>
<dbReference type="GO" id="GO:0005829">
    <property type="term" value="C:cytosol"/>
    <property type="evidence" value="ECO:0007669"/>
    <property type="project" value="TreeGrafter"/>
</dbReference>